<feature type="transmembrane region" description="Helical" evidence="1">
    <location>
        <begin position="111"/>
        <end position="129"/>
    </location>
</feature>
<sequence length="344" mass="35555">MRRHLAVLMVLLTGAYCVGLAPLVISTIAGAEHGAPYLLSMLTGVAGMLAAIAVGYTAGVLSGTAWLAPITFACVFAGIGIAAHEVRGLEAAIPVSGSTGTLGMVEPYSLLVYRLAACAIIVGAAAWFSARALRRSRRWKVPSPTSSAIAVILIATILLPVSNPPALFAKEGDLPASCTTASGVEYCVHAGQASQLDLMRDTTRKLLAVSGVQPQELRRVWSVALADDAGAGDSADGNVDSSTVWIGLYPGNDTATETAFAVAQRLSGLEACGAVPSGTVTDFRNGVGAAQAFYIAMLRSAGHPDQGYAVETPFDHLSSDELASWGARHAEAIRNCALNETDMP</sequence>
<keyword evidence="3" id="KW-1185">Reference proteome</keyword>
<dbReference type="Proteomes" id="UP000582974">
    <property type="component" value="Unassembled WGS sequence"/>
</dbReference>
<comment type="caution">
    <text evidence="2">The sequence shown here is derived from an EMBL/GenBank/DDBJ whole genome shotgun (WGS) entry which is preliminary data.</text>
</comment>
<keyword evidence="1" id="KW-1133">Transmembrane helix</keyword>
<proteinExistence type="predicted"/>
<evidence type="ECO:0000313" key="2">
    <source>
        <dbReference type="EMBL" id="MBA0127595.1"/>
    </source>
</evidence>
<keyword evidence="1" id="KW-0472">Membrane</keyword>
<protein>
    <submittedName>
        <fullName evidence="2">Uncharacterized protein</fullName>
    </submittedName>
</protein>
<evidence type="ECO:0000256" key="1">
    <source>
        <dbReference type="SAM" id="Phobius"/>
    </source>
</evidence>
<keyword evidence="1" id="KW-0812">Transmembrane</keyword>
<feature type="transmembrane region" description="Helical" evidence="1">
    <location>
        <begin position="65"/>
        <end position="84"/>
    </location>
</feature>
<reference evidence="2 3" key="1">
    <citation type="submission" date="2020-07" db="EMBL/GenBank/DDBJ databases">
        <title>Genome of Haloechinothrix sp.</title>
        <authorList>
            <person name="Tang S.-K."/>
            <person name="Yang L."/>
            <person name="Zhu W.-Y."/>
        </authorList>
    </citation>
    <scope>NUCLEOTIDE SEQUENCE [LARGE SCALE GENOMIC DNA]</scope>
    <source>
        <strain evidence="2 3">YIM 98757</strain>
    </source>
</reference>
<feature type="transmembrane region" description="Helical" evidence="1">
    <location>
        <begin position="141"/>
        <end position="161"/>
    </location>
</feature>
<dbReference type="AlphaFoldDB" id="A0A838AEM0"/>
<name>A0A838AEM0_9PSEU</name>
<dbReference type="EMBL" id="JACCKD010000007">
    <property type="protein sequence ID" value="MBA0127595.1"/>
    <property type="molecule type" value="Genomic_DNA"/>
</dbReference>
<organism evidence="2 3">
    <name type="scientific">Haloechinothrix aidingensis</name>
    <dbReference type="NCBI Taxonomy" id="2752311"/>
    <lineage>
        <taxon>Bacteria</taxon>
        <taxon>Bacillati</taxon>
        <taxon>Actinomycetota</taxon>
        <taxon>Actinomycetes</taxon>
        <taxon>Pseudonocardiales</taxon>
        <taxon>Pseudonocardiaceae</taxon>
        <taxon>Haloechinothrix</taxon>
    </lineage>
</organism>
<feature type="transmembrane region" description="Helical" evidence="1">
    <location>
        <begin position="37"/>
        <end position="58"/>
    </location>
</feature>
<evidence type="ECO:0000313" key="3">
    <source>
        <dbReference type="Proteomes" id="UP000582974"/>
    </source>
</evidence>
<accession>A0A838AEM0</accession>
<feature type="transmembrane region" description="Helical" evidence="1">
    <location>
        <begin position="7"/>
        <end position="31"/>
    </location>
</feature>
<gene>
    <name evidence="2" type="ORF">H0B56_18785</name>
</gene>